<dbReference type="CDD" id="cd12797">
    <property type="entry name" value="M23_peptidase"/>
    <property type="match status" value="1"/>
</dbReference>
<sequence length="258" mass="28227">MDKDIQKIRKSIEQRKKARGIKTDQSKGKDYLRSHALPDTEELHGYYPAFPTSTNQSKTSSSSPVAKYAVKAILSLMLFLGAAIIWESESPALNKPKAWAASALTDQFPFAKVNVWYKEVFGRPLSLTPSVVTEGDDSQPVALPVSGNISESFEANGIGIKIDPGQSTNVTAINEGVIVFAGNDTSTEKTVKVQHSDGSISHYGNLSSVDVHLYQFIQANELVGTFTPTTEEQSVFFSIEKDNHYVDPAQVIQVDDNN</sequence>
<dbReference type="Gene3D" id="2.70.70.10">
    <property type="entry name" value="Glucose Permease (Domain IIA)"/>
    <property type="match status" value="1"/>
</dbReference>
<proteinExistence type="predicted"/>
<reference evidence="4 5" key="1">
    <citation type="submission" date="2023-02" db="EMBL/GenBank/DDBJ databases">
        <title>Oceanobacillus kimchii IFOP_LL358 isolated form Alexandrium catenella lab strain.</title>
        <authorList>
            <person name="Gajardo G."/>
            <person name="Ueki S."/>
            <person name="Maruyama F."/>
        </authorList>
    </citation>
    <scope>NUCLEOTIDE SEQUENCE [LARGE SCALE GENOMIC DNA]</scope>
    <source>
        <strain evidence="4 5">IFOP_LL358</strain>
    </source>
</reference>
<name>A0ABQ5TIK7_9BACI</name>
<keyword evidence="2" id="KW-1133">Transmembrane helix</keyword>
<keyword evidence="2" id="KW-0812">Transmembrane</keyword>
<evidence type="ECO:0000256" key="1">
    <source>
        <dbReference type="SAM" id="MobiDB-lite"/>
    </source>
</evidence>
<dbReference type="InterPro" id="IPR050570">
    <property type="entry name" value="Cell_wall_metabolism_enzyme"/>
</dbReference>
<keyword evidence="5" id="KW-1185">Reference proteome</keyword>
<evidence type="ECO:0000313" key="5">
    <source>
        <dbReference type="Proteomes" id="UP001275436"/>
    </source>
</evidence>
<evidence type="ECO:0000259" key="3">
    <source>
        <dbReference type="Pfam" id="PF01551"/>
    </source>
</evidence>
<dbReference type="Pfam" id="PF01551">
    <property type="entry name" value="Peptidase_M23"/>
    <property type="match status" value="1"/>
</dbReference>
<keyword evidence="2" id="KW-0472">Membrane</keyword>
<feature type="domain" description="M23ase beta-sheet core" evidence="3">
    <location>
        <begin position="159"/>
        <end position="248"/>
    </location>
</feature>
<dbReference type="PANTHER" id="PTHR21666:SF274">
    <property type="entry name" value="STAGE IV SPORULATION PROTEIN FA"/>
    <property type="match status" value="1"/>
</dbReference>
<feature type="transmembrane region" description="Helical" evidence="2">
    <location>
        <begin position="68"/>
        <end position="86"/>
    </location>
</feature>
<protein>
    <submittedName>
        <fullName evidence="4">Stage IV sporulation protein FA</fullName>
    </submittedName>
</protein>
<comment type="caution">
    <text evidence="4">The sequence shown here is derived from an EMBL/GenBank/DDBJ whole genome shotgun (WGS) entry which is preliminary data.</text>
</comment>
<dbReference type="SUPFAM" id="SSF51261">
    <property type="entry name" value="Duplicated hybrid motif"/>
    <property type="match status" value="1"/>
</dbReference>
<dbReference type="EMBL" id="BSKO01000001">
    <property type="protein sequence ID" value="GLO66711.1"/>
    <property type="molecule type" value="Genomic_DNA"/>
</dbReference>
<dbReference type="Proteomes" id="UP001275436">
    <property type="component" value="Unassembled WGS sequence"/>
</dbReference>
<dbReference type="PANTHER" id="PTHR21666">
    <property type="entry name" value="PEPTIDASE-RELATED"/>
    <property type="match status" value="1"/>
</dbReference>
<evidence type="ECO:0000313" key="4">
    <source>
        <dbReference type="EMBL" id="GLO66711.1"/>
    </source>
</evidence>
<organism evidence="4 5">
    <name type="scientific">Oceanobacillus kimchii</name>
    <dbReference type="NCBI Taxonomy" id="746691"/>
    <lineage>
        <taxon>Bacteria</taxon>
        <taxon>Bacillati</taxon>
        <taxon>Bacillota</taxon>
        <taxon>Bacilli</taxon>
        <taxon>Bacillales</taxon>
        <taxon>Bacillaceae</taxon>
        <taxon>Oceanobacillus</taxon>
    </lineage>
</organism>
<dbReference type="InterPro" id="IPR016047">
    <property type="entry name" value="M23ase_b-sheet_dom"/>
</dbReference>
<dbReference type="InterPro" id="IPR011055">
    <property type="entry name" value="Dup_hybrid_motif"/>
</dbReference>
<dbReference type="RefSeq" id="WP_017797163.1">
    <property type="nucleotide sequence ID" value="NZ_BSKO01000001.1"/>
</dbReference>
<feature type="region of interest" description="Disordered" evidence="1">
    <location>
        <begin position="1"/>
        <end position="34"/>
    </location>
</feature>
<evidence type="ECO:0000256" key="2">
    <source>
        <dbReference type="SAM" id="Phobius"/>
    </source>
</evidence>
<gene>
    <name evidence="4" type="primary">spoIVFA</name>
    <name evidence="4" type="ORF">MACH08_24950</name>
</gene>
<accession>A0ABQ5TIK7</accession>